<proteinExistence type="predicted"/>
<comment type="caution">
    <text evidence="1">The sequence shown here is derived from an EMBL/GenBank/DDBJ whole genome shotgun (WGS) entry which is preliminary data.</text>
</comment>
<evidence type="ECO:0000313" key="1">
    <source>
        <dbReference type="EMBL" id="RTE55361.1"/>
    </source>
</evidence>
<dbReference type="OrthoDB" id="1445617at2"/>
<dbReference type="RefSeq" id="WP_126160664.1">
    <property type="nucleotide sequence ID" value="NZ_RQPJ01000001.1"/>
</dbReference>
<evidence type="ECO:0000313" key="2">
    <source>
        <dbReference type="Proteomes" id="UP000267585"/>
    </source>
</evidence>
<keyword evidence="2" id="KW-1185">Reference proteome</keyword>
<accession>A0A3S0AQE5</accession>
<dbReference type="AlphaFoldDB" id="A0A3S0AQE5"/>
<name>A0A3S0AQE5_9FLAO</name>
<sequence length="124" mass="13999">MKKTRHLLIFRVFVLILFLGIGQISLASLHTEPETKVELPGEILPDHHLNYEGQTLAHDMIMAEGNYQLPSVNELRPNFNSGFPKTVTTLIAIWDNAAGFVVQPVRITPSLDSLTMIYPFHTFL</sequence>
<dbReference type="Proteomes" id="UP000267585">
    <property type="component" value="Unassembled WGS sequence"/>
</dbReference>
<protein>
    <submittedName>
        <fullName evidence="1">Uncharacterized protein</fullName>
    </submittedName>
</protein>
<organism evidence="1 2">
    <name type="scientific">Arenibacter aquaticus</name>
    <dbReference type="NCBI Taxonomy" id="2489054"/>
    <lineage>
        <taxon>Bacteria</taxon>
        <taxon>Pseudomonadati</taxon>
        <taxon>Bacteroidota</taxon>
        <taxon>Flavobacteriia</taxon>
        <taxon>Flavobacteriales</taxon>
        <taxon>Flavobacteriaceae</taxon>
        <taxon>Arenibacter</taxon>
    </lineage>
</organism>
<reference evidence="1 2" key="1">
    <citation type="submission" date="2018-11" db="EMBL/GenBank/DDBJ databases">
        <title>Arenibacter aquaticus sp.nov., a marine bacterium isolated from surface seawater in the South China Sea.</title>
        <authorList>
            <person name="Guo J."/>
            <person name="Sun J."/>
        </authorList>
    </citation>
    <scope>NUCLEOTIDE SEQUENCE [LARGE SCALE GENOMIC DNA]</scope>
    <source>
        <strain evidence="1 2">GUO666</strain>
    </source>
</reference>
<dbReference type="EMBL" id="RQPJ01000001">
    <property type="protein sequence ID" value="RTE55361.1"/>
    <property type="molecule type" value="Genomic_DNA"/>
</dbReference>
<gene>
    <name evidence="1" type="ORF">EHW67_01975</name>
</gene>